<keyword evidence="3" id="KW-1185">Reference proteome</keyword>
<sequence>MGGGTSERTSRVTADHSIVQDCGDAREEDVREAFKVLKITDEELAEIRQPRAHRIRVAGMRRYPAWSHPTGDTRDGQTSNTRTKSRGQVQSASRSAPSRKGSCKILQAGWDPGKTTPTAVKAGLDDIACGLDVDHLQWIRPAQATCG</sequence>
<feature type="region of interest" description="Disordered" evidence="1">
    <location>
        <begin position="59"/>
        <end position="102"/>
    </location>
</feature>
<accession>A0AA36MZ94</accession>
<dbReference type="Proteomes" id="UP001178507">
    <property type="component" value="Unassembled WGS sequence"/>
</dbReference>
<reference evidence="2" key="1">
    <citation type="submission" date="2023-08" db="EMBL/GenBank/DDBJ databases">
        <authorList>
            <person name="Chen Y."/>
            <person name="Shah S."/>
            <person name="Dougan E. K."/>
            <person name="Thang M."/>
            <person name="Chan C."/>
        </authorList>
    </citation>
    <scope>NUCLEOTIDE SEQUENCE</scope>
</reference>
<feature type="compositionally biased region" description="Polar residues" evidence="1">
    <location>
        <begin position="76"/>
        <end position="96"/>
    </location>
</feature>
<proteinExistence type="predicted"/>
<organism evidence="2 3">
    <name type="scientific">Effrenium voratum</name>
    <dbReference type="NCBI Taxonomy" id="2562239"/>
    <lineage>
        <taxon>Eukaryota</taxon>
        <taxon>Sar</taxon>
        <taxon>Alveolata</taxon>
        <taxon>Dinophyceae</taxon>
        <taxon>Suessiales</taxon>
        <taxon>Symbiodiniaceae</taxon>
        <taxon>Effrenium</taxon>
    </lineage>
</organism>
<name>A0AA36MZ94_9DINO</name>
<protein>
    <submittedName>
        <fullName evidence="2">Uncharacterized protein</fullName>
    </submittedName>
</protein>
<dbReference type="EMBL" id="CAUJNA010001199">
    <property type="protein sequence ID" value="CAJ1385126.1"/>
    <property type="molecule type" value="Genomic_DNA"/>
</dbReference>
<evidence type="ECO:0000313" key="3">
    <source>
        <dbReference type="Proteomes" id="UP001178507"/>
    </source>
</evidence>
<evidence type="ECO:0000256" key="1">
    <source>
        <dbReference type="SAM" id="MobiDB-lite"/>
    </source>
</evidence>
<evidence type="ECO:0000313" key="2">
    <source>
        <dbReference type="EMBL" id="CAJ1385126.1"/>
    </source>
</evidence>
<dbReference type="AlphaFoldDB" id="A0AA36MZ94"/>
<gene>
    <name evidence="2" type="ORF">EVOR1521_LOCUS11797</name>
</gene>
<comment type="caution">
    <text evidence="2">The sequence shown here is derived from an EMBL/GenBank/DDBJ whole genome shotgun (WGS) entry which is preliminary data.</text>
</comment>